<comment type="caution">
    <text evidence="3">The sequence shown here is derived from an EMBL/GenBank/DDBJ whole genome shotgun (WGS) entry which is preliminary data.</text>
</comment>
<sequence>MRRLNAFPKGTVMKRVVTAGLFVALAALAAPSRAAPDDGDAPAPTVGAIHGEGAKITCQRVRQVGSLLRTRKICLTAAEWARLGEEAQRKTDGLQSSNIGGNDGCKVGQPC</sequence>
<keyword evidence="2" id="KW-0732">Signal</keyword>
<name>A0ABV7XGX4_9SPHN</name>
<evidence type="ECO:0000313" key="4">
    <source>
        <dbReference type="Proteomes" id="UP001595615"/>
    </source>
</evidence>
<evidence type="ECO:0000256" key="1">
    <source>
        <dbReference type="SAM" id="MobiDB-lite"/>
    </source>
</evidence>
<proteinExistence type="predicted"/>
<reference evidence="4" key="1">
    <citation type="journal article" date="2019" name="Int. J. Syst. Evol. Microbiol.">
        <title>The Global Catalogue of Microorganisms (GCM) 10K type strain sequencing project: providing services to taxonomists for standard genome sequencing and annotation.</title>
        <authorList>
            <consortium name="The Broad Institute Genomics Platform"/>
            <consortium name="The Broad Institute Genome Sequencing Center for Infectious Disease"/>
            <person name="Wu L."/>
            <person name="Ma J."/>
        </authorList>
    </citation>
    <scope>NUCLEOTIDE SEQUENCE [LARGE SCALE GENOMIC DNA]</scope>
    <source>
        <strain evidence="4">KCTC 42644</strain>
    </source>
</reference>
<dbReference type="Proteomes" id="UP001595615">
    <property type="component" value="Unassembled WGS sequence"/>
</dbReference>
<gene>
    <name evidence="3" type="ORF">ACFOMD_15380</name>
</gene>
<dbReference type="RefSeq" id="WP_380862940.1">
    <property type="nucleotide sequence ID" value="NZ_JBHRXV010000011.1"/>
</dbReference>
<evidence type="ECO:0000313" key="3">
    <source>
        <dbReference type="EMBL" id="MFC3713954.1"/>
    </source>
</evidence>
<organism evidence="3 4">
    <name type="scientific">Sphingoaurantiacus capsulatus</name>
    <dbReference type="NCBI Taxonomy" id="1771310"/>
    <lineage>
        <taxon>Bacteria</taxon>
        <taxon>Pseudomonadati</taxon>
        <taxon>Pseudomonadota</taxon>
        <taxon>Alphaproteobacteria</taxon>
        <taxon>Sphingomonadales</taxon>
        <taxon>Sphingosinicellaceae</taxon>
        <taxon>Sphingoaurantiacus</taxon>
    </lineage>
</organism>
<accession>A0ABV7XGX4</accession>
<feature type="signal peptide" evidence="2">
    <location>
        <begin position="1"/>
        <end position="29"/>
    </location>
</feature>
<evidence type="ECO:0008006" key="5">
    <source>
        <dbReference type="Google" id="ProtNLM"/>
    </source>
</evidence>
<dbReference type="EMBL" id="JBHRXV010000011">
    <property type="protein sequence ID" value="MFC3713954.1"/>
    <property type="molecule type" value="Genomic_DNA"/>
</dbReference>
<feature type="region of interest" description="Disordered" evidence="1">
    <location>
        <begin position="86"/>
        <end position="111"/>
    </location>
</feature>
<keyword evidence="4" id="KW-1185">Reference proteome</keyword>
<feature type="chain" id="PRO_5046791455" description="Secreted protein" evidence="2">
    <location>
        <begin position="30"/>
        <end position="111"/>
    </location>
</feature>
<protein>
    <recommendedName>
        <fullName evidence="5">Secreted protein</fullName>
    </recommendedName>
</protein>
<evidence type="ECO:0000256" key="2">
    <source>
        <dbReference type="SAM" id="SignalP"/>
    </source>
</evidence>